<dbReference type="HOGENOM" id="CLU_2970272_0_0_12"/>
<dbReference type="GO" id="GO:0009279">
    <property type="term" value="C:cell outer membrane"/>
    <property type="evidence" value="ECO:0007669"/>
    <property type="project" value="UniProtKB-SubCell"/>
</dbReference>
<evidence type="ECO:0000256" key="6">
    <source>
        <dbReference type="ARBA" id="ARBA00023237"/>
    </source>
</evidence>
<keyword evidence="6 8" id="KW-0998">Cell outer membrane</keyword>
<evidence type="ECO:0000313" key="9">
    <source>
        <dbReference type="EMBL" id="AHH13382.1"/>
    </source>
</evidence>
<keyword evidence="9" id="KW-0614">Plasmid</keyword>
<evidence type="ECO:0000256" key="8">
    <source>
        <dbReference type="RuleBase" id="RU363105"/>
    </source>
</evidence>
<geneLocation type="plasmid" evidence="9">
    <name>unnamed</name>
</geneLocation>
<organism evidence="9">
    <name type="scientific">Borrelia hermsii YBT</name>
    <dbReference type="NCBI Taxonomy" id="1313295"/>
    <lineage>
        <taxon>Bacteria</taxon>
        <taxon>Pseudomonadati</taxon>
        <taxon>Spirochaetota</taxon>
        <taxon>Spirochaetia</taxon>
        <taxon>Spirochaetales</taxon>
        <taxon>Borreliaceae</taxon>
        <taxon>Borrelia</taxon>
    </lineage>
</organism>
<dbReference type="AlphaFoldDB" id="W5T2D2"/>
<name>W5T2D2_BORHE</name>
<evidence type="ECO:0000256" key="1">
    <source>
        <dbReference type="ARBA" id="ARBA00003932"/>
    </source>
</evidence>
<gene>
    <name evidence="9" type="ORF">BHO_0119003</name>
</gene>
<sequence>MLQEGGKEVQGVGVAAANKLLRAIKDIIKKTVKNVLGTAKEKIDKARGSQEPAIEPSK</sequence>
<dbReference type="InterPro" id="IPR000680">
    <property type="entry name" value="Borrelia_lipo"/>
</dbReference>
<dbReference type="EMBL" id="CP005725">
    <property type="protein sequence ID" value="AHH13382.1"/>
    <property type="molecule type" value="Genomic_DNA"/>
</dbReference>
<reference evidence="9" key="1">
    <citation type="submission" date="2013-04" db="EMBL/GenBank/DDBJ databases">
        <title>Comparative Genomics of Relapsing Fever Spirochetes.</title>
        <authorList>
            <person name="Schwan T.G."/>
            <person name="Raffel S.J."/>
            <person name="Porcella S.F."/>
            <person name="Martens C.A."/>
            <person name="Bruno D.P."/>
            <person name="Ricklefs S.M."/>
            <person name="Barbian K.B."/>
        </authorList>
    </citation>
    <scope>NUCLEOTIDE SEQUENCE</scope>
    <source>
        <strain evidence="9">YBT</strain>
        <plasmid evidence="9">unnamed</plasmid>
    </source>
</reference>
<dbReference type="SUPFAM" id="SSF74748">
    <property type="entry name" value="Variable surface antigen VlsE"/>
    <property type="match status" value="1"/>
</dbReference>
<comment type="subcellular location">
    <subcellularLocation>
        <location evidence="2 8">Cell outer membrane</location>
        <topology evidence="2 8">Lipid-anchor</topology>
    </subcellularLocation>
</comment>
<comment type="function">
    <text evidence="1 8">The Vlp and Vsp proteins are antigenically distinct proteins, only one vlp or vsp gene is transcriptionally active at any one time. Switching between these genes is a mechanism of host immune response evasion.</text>
</comment>
<evidence type="ECO:0000256" key="7">
    <source>
        <dbReference type="ARBA" id="ARBA00023288"/>
    </source>
</evidence>
<evidence type="ECO:0000256" key="4">
    <source>
        <dbReference type="ARBA" id="ARBA00023136"/>
    </source>
</evidence>
<keyword evidence="3" id="KW-0732">Signal</keyword>
<keyword evidence="4 8" id="KW-0472">Membrane</keyword>
<accession>W5T2D2</accession>
<evidence type="ECO:0000256" key="2">
    <source>
        <dbReference type="ARBA" id="ARBA00004459"/>
    </source>
</evidence>
<proteinExistence type="predicted"/>
<evidence type="ECO:0000256" key="5">
    <source>
        <dbReference type="ARBA" id="ARBA00023139"/>
    </source>
</evidence>
<evidence type="ECO:0000256" key="3">
    <source>
        <dbReference type="ARBA" id="ARBA00022729"/>
    </source>
</evidence>
<protein>
    <recommendedName>
        <fullName evidence="8">Variable large protein</fullName>
    </recommendedName>
</protein>
<keyword evidence="5 8" id="KW-0564">Palmitate</keyword>
<dbReference type="Pfam" id="PF00921">
    <property type="entry name" value="Lipoprotein_2"/>
    <property type="match status" value="1"/>
</dbReference>
<keyword evidence="7 8" id="KW-0449">Lipoprotein</keyword>